<evidence type="ECO:0008006" key="11">
    <source>
        <dbReference type="Google" id="ProtNLM"/>
    </source>
</evidence>
<sequence>MSSTTANNRAQSVPAPARNGRSAPAKAKAPSGELDLASLRSVIDNVPSRVMLCDRDLVVRYVNKASMEGLKELEEFLPISAEEVLGANIDIFHKNPAFQRGVLASPENLPRKNYIQVGPQTLDLAVQPIFDDNGVYVGAMASWENVTEQLATEAARRDAEIDAAAVNKVLAGLAGARSNDEAIQLALDAVRESYEWAYSSFWALDPNDRTLKFAQESGNAGEEFARVTRTASFKEGVGLSGRAWKNRDLFFTPDIGEMTDCVRAPIAQRVGVKSGVCFPILVDGEVVGTMDFFMLETLEPSPQRLDALRNVGRLVSQAIERIRKEEADRAAGEVLRAQVDQMLDVVSAAAAGDLTRDITVSGDDAIGQMGEGLSAFLGTLRSSMSEIGQTAQALAAAGEELSAVSEQMISNATSTSSQAESASGISSEVASNIETVATAAEQMTASIAEIARNASSAADVAGQAVEGAASANRTVSNLGDSSQEIGKVIKVITSIAQQTNLLALNATIEAARAGEAGKGFAVVANEVKELAKETARATEDISGKIEAIQADTTSAVTAIGQISTVINQISDIQNTISSAVEEQTATTNEIARSVSSAAGGSGEISRSIGTVAEAAQSTRQGAEDSQRAAAELAAMAAELQRLLGQFQF</sequence>
<dbReference type="InterPro" id="IPR029016">
    <property type="entry name" value="GAF-like_dom_sf"/>
</dbReference>
<dbReference type="SUPFAM" id="SSF55785">
    <property type="entry name" value="PYP-like sensor domain (PAS domain)"/>
    <property type="match status" value="1"/>
</dbReference>
<evidence type="ECO:0000256" key="1">
    <source>
        <dbReference type="ARBA" id="ARBA00022692"/>
    </source>
</evidence>
<dbReference type="RefSeq" id="WP_344602120.1">
    <property type="nucleotide sequence ID" value="NZ_BAAAHE010000007.1"/>
</dbReference>
<evidence type="ECO:0000259" key="8">
    <source>
        <dbReference type="PROSITE" id="PS50885"/>
    </source>
</evidence>
<keyword evidence="3 5" id="KW-0807">Transducer</keyword>
<evidence type="ECO:0000313" key="10">
    <source>
        <dbReference type="Proteomes" id="UP001500957"/>
    </source>
</evidence>
<keyword evidence="10" id="KW-1185">Reference proteome</keyword>
<dbReference type="InterPro" id="IPR035965">
    <property type="entry name" value="PAS-like_dom_sf"/>
</dbReference>
<evidence type="ECO:0000259" key="7">
    <source>
        <dbReference type="PROSITE" id="PS50111"/>
    </source>
</evidence>
<comment type="caution">
    <text evidence="9">The sequence shown here is derived from an EMBL/GenBank/DDBJ whole genome shotgun (WGS) entry which is preliminary data.</text>
</comment>
<dbReference type="InterPro" id="IPR004089">
    <property type="entry name" value="MCPsignal_dom"/>
</dbReference>
<dbReference type="SMART" id="SM00304">
    <property type="entry name" value="HAMP"/>
    <property type="match status" value="1"/>
</dbReference>
<dbReference type="SUPFAM" id="SSF58104">
    <property type="entry name" value="Methyl-accepting chemotaxis protein (MCP) signaling domain"/>
    <property type="match status" value="1"/>
</dbReference>
<dbReference type="EMBL" id="BAAAHE010000007">
    <property type="protein sequence ID" value="GAA0609398.1"/>
    <property type="molecule type" value="Genomic_DNA"/>
</dbReference>
<evidence type="ECO:0000256" key="2">
    <source>
        <dbReference type="ARBA" id="ARBA00022989"/>
    </source>
</evidence>
<dbReference type="SUPFAM" id="SSF55781">
    <property type="entry name" value="GAF domain-like"/>
    <property type="match status" value="1"/>
</dbReference>
<dbReference type="Proteomes" id="UP001500957">
    <property type="component" value="Unassembled WGS sequence"/>
</dbReference>
<dbReference type="PROSITE" id="PS50885">
    <property type="entry name" value="HAMP"/>
    <property type="match status" value="1"/>
</dbReference>
<evidence type="ECO:0000256" key="5">
    <source>
        <dbReference type="PROSITE-ProRule" id="PRU00284"/>
    </source>
</evidence>
<feature type="region of interest" description="Disordered" evidence="6">
    <location>
        <begin position="1"/>
        <end position="30"/>
    </location>
</feature>
<reference evidence="10" key="1">
    <citation type="journal article" date="2019" name="Int. J. Syst. Evol. Microbiol.">
        <title>The Global Catalogue of Microorganisms (GCM) 10K type strain sequencing project: providing services to taxonomists for standard genome sequencing and annotation.</title>
        <authorList>
            <consortium name="The Broad Institute Genomics Platform"/>
            <consortium name="The Broad Institute Genome Sequencing Center for Infectious Disease"/>
            <person name="Wu L."/>
            <person name="Ma J."/>
        </authorList>
    </citation>
    <scope>NUCLEOTIDE SEQUENCE [LARGE SCALE GENOMIC DNA]</scope>
    <source>
        <strain evidence="10">JCM 10671</strain>
    </source>
</reference>
<feature type="domain" description="Methyl-accepting transducer" evidence="7">
    <location>
        <begin position="390"/>
        <end position="633"/>
    </location>
</feature>
<dbReference type="InterPro" id="IPR003660">
    <property type="entry name" value="HAMP_dom"/>
</dbReference>
<proteinExistence type="inferred from homology"/>
<keyword evidence="2" id="KW-0472">Membrane</keyword>
<dbReference type="PANTHER" id="PTHR32089:SF112">
    <property type="entry name" value="LYSOZYME-LIKE PROTEIN-RELATED"/>
    <property type="match status" value="1"/>
</dbReference>
<name>A0ABP3RGI4_9ACTN</name>
<comment type="similarity">
    <text evidence="4">Belongs to the methyl-accepting chemotaxis (MCP) protein family.</text>
</comment>
<keyword evidence="1" id="KW-0812">Transmembrane</keyword>
<dbReference type="SMART" id="SM00283">
    <property type="entry name" value="MA"/>
    <property type="match status" value="1"/>
</dbReference>
<dbReference type="Pfam" id="PF00015">
    <property type="entry name" value="MCPsignal"/>
    <property type="match status" value="1"/>
</dbReference>
<evidence type="ECO:0000256" key="4">
    <source>
        <dbReference type="ARBA" id="ARBA00029447"/>
    </source>
</evidence>
<keyword evidence="2" id="KW-1133">Transmembrane helix</keyword>
<accession>A0ABP3RGI4</accession>
<dbReference type="SMART" id="SM00065">
    <property type="entry name" value="GAF"/>
    <property type="match status" value="1"/>
</dbReference>
<dbReference type="InterPro" id="IPR003018">
    <property type="entry name" value="GAF"/>
</dbReference>
<dbReference type="Pfam" id="PF13185">
    <property type="entry name" value="GAF_2"/>
    <property type="match status" value="1"/>
</dbReference>
<dbReference type="Gene3D" id="3.30.450.20">
    <property type="entry name" value="PAS domain"/>
    <property type="match status" value="1"/>
</dbReference>
<dbReference type="PROSITE" id="PS50111">
    <property type="entry name" value="CHEMOTAXIS_TRANSDUC_2"/>
    <property type="match status" value="1"/>
</dbReference>
<evidence type="ECO:0000256" key="3">
    <source>
        <dbReference type="ARBA" id="ARBA00023224"/>
    </source>
</evidence>
<feature type="domain" description="HAMP" evidence="8">
    <location>
        <begin position="333"/>
        <end position="385"/>
    </location>
</feature>
<feature type="compositionally biased region" description="Polar residues" evidence="6">
    <location>
        <begin position="1"/>
        <end position="11"/>
    </location>
</feature>
<protein>
    <recommendedName>
        <fullName evidence="11">Methyl-accepting chemotaxis protein</fullName>
    </recommendedName>
</protein>
<evidence type="ECO:0000313" key="9">
    <source>
        <dbReference type="EMBL" id="GAA0609398.1"/>
    </source>
</evidence>
<organism evidence="9 10">
    <name type="scientific">Sporichthya brevicatena</name>
    <dbReference type="NCBI Taxonomy" id="171442"/>
    <lineage>
        <taxon>Bacteria</taxon>
        <taxon>Bacillati</taxon>
        <taxon>Actinomycetota</taxon>
        <taxon>Actinomycetes</taxon>
        <taxon>Sporichthyales</taxon>
        <taxon>Sporichthyaceae</taxon>
        <taxon>Sporichthya</taxon>
    </lineage>
</organism>
<dbReference type="Gene3D" id="3.30.450.40">
    <property type="match status" value="1"/>
</dbReference>
<gene>
    <name evidence="9" type="ORF">GCM10009547_09350</name>
</gene>
<evidence type="ECO:0000256" key="6">
    <source>
        <dbReference type="SAM" id="MobiDB-lite"/>
    </source>
</evidence>
<dbReference type="Gene3D" id="1.10.287.950">
    <property type="entry name" value="Methyl-accepting chemotaxis protein"/>
    <property type="match status" value="1"/>
</dbReference>
<dbReference type="PANTHER" id="PTHR32089">
    <property type="entry name" value="METHYL-ACCEPTING CHEMOTAXIS PROTEIN MCPB"/>
    <property type="match status" value="1"/>
</dbReference>